<gene>
    <name evidence="1" type="ORF">US94_C0040G0002</name>
</gene>
<dbReference type="EMBL" id="LBUX01000040">
    <property type="protein sequence ID" value="KKQ72783.1"/>
    <property type="molecule type" value="Genomic_DNA"/>
</dbReference>
<dbReference type="STRING" id="1618336.US94_C0040G0002"/>
<dbReference type="Proteomes" id="UP000034498">
    <property type="component" value="Unassembled WGS sequence"/>
</dbReference>
<evidence type="ECO:0000313" key="1">
    <source>
        <dbReference type="EMBL" id="KKQ72783.1"/>
    </source>
</evidence>
<accession>A0A0G0JZ49</accession>
<name>A0A0G0JZ49_9BACT</name>
<proteinExistence type="predicted"/>
<protein>
    <submittedName>
        <fullName evidence="1">Uncharacterized protein</fullName>
    </submittedName>
</protein>
<sequence>MTRNIEIRYVGLITAIEGPIFAWLNQNDILSQFSCVYPILLPTFSTFVIRTHSNPISLDFPVDNLLQQITREAKDRSGFIWQEQSCLQLGGPVSLEKILTPVSAKQIKTEDLVHVMAHLLLTHIIDCRRPWIDLDQLGNFAFEELVYLNIHNPTETFITFNFPVRVEDAGKFAGIVMTFIDRWINGQPTRGLIKKMNRYHNYLQELLPNV</sequence>
<comment type="caution">
    <text evidence="1">The sequence shown here is derived from an EMBL/GenBank/DDBJ whole genome shotgun (WGS) entry which is preliminary data.</text>
</comment>
<dbReference type="AlphaFoldDB" id="A0A0G0JZ49"/>
<organism evidence="1 2">
    <name type="scientific">Berkelbacteria bacterium GW2011_GWB1_38_5</name>
    <dbReference type="NCBI Taxonomy" id="1618336"/>
    <lineage>
        <taxon>Bacteria</taxon>
        <taxon>Candidatus Berkelbacteria</taxon>
    </lineage>
</organism>
<reference evidence="1 2" key="1">
    <citation type="journal article" date="2015" name="Nature">
        <title>rRNA introns, odd ribosomes, and small enigmatic genomes across a large radiation of phyla.</title>
        <authorList>
            <person name="Brown C.T."/>
            <person name="Hug L.A."/>
            <person name="Thomas B.C."/>
            <person name="Sharon I."/>
            <person name="Castelle C.J."/>
            <person name="Singh A."/>
            <person name="Wilkins M.J."/>
            <person name="Williams K.H."/>
            <person name="Banfield J.F."/>
        </authorList>
    </citation>
    <scope>NUCLEOTIDE SEQUENCE [LARGE SCALE GENOMIC DNA]</scope>
</reference>
<evidence type="ECO:0000313" key="2">
    <source>
        <dbReference type="Proteomes" id="UP000034498"/>
    </source>
</evidence>